<evidence type="ECO:0000256" key="13">
    <source>
        <dbReference type="ARBA" id="ARBA00023125"/>
    </source>
</evidence>
<dbReference type="Gene3D" id="1.10.340.70">
    <property type="match status" value="1"/>
</dbReference>
<dbReference type="InterPro" id="IPR007321">
    <property type="entry name" value="Transposase_28"/>
</dbReference>
<keyword evidence="11" id="KW-0695">RNA-directed DNA polymerase</keyword>
<keyword evidence="14" id="KW-0233">DNA recombination</keyword>
<dbReference type="InterPro" id="IPR000477">
    <property type="entry name" value="RT_dom"/>
</dbReference>
<dbReference type="Pfam" id="PF04195">
    <property type="entry name" value="Transposase_28"/>
    <property type="match status" value="1"/>
</dbReference>
<evidence type="ECO:0000256" key="15">
    <source>
        <dbReference type="SAM" id="Coils"/>
    </source>
</evidence>
<dbReference type="Pfam" id="PF17921">
    <property type="entry name" value="Integrase_H2C2"/>
    <property type="match status" value="1"/>
</dbReference>
<dbReference type="PANTHER" id="PTHR37984">
    <property type="entry name" value="PROTEIN CBG26694"/>
    <property type="match status" value="1"/>
</dbReference>
<gene>
    <name evidence="18" type="primary">OSJNBa0089D15.10</name>
</gene>
<dbReference type="SUPFAM" id="SSF54160">
    <property type="entry name" value="Chromo domain-like"/>
    <property type="match status" value="1"/>
</dbReference>
<protein>
    <submittedName>
        <fullName evidence="18">Retroelement</fullName>
    </submittedName>
</protein>
<dbReference type="Gene3D" id="3.10.10.10">
    <property type="entry name" value="HIV Type 1 Reverse Transcriptase, subunit A, domain 1"/>
    <property type="match status" value="1"/>
</dbReference>
<feature type="region of interest" description="Disordered" evidence="16">
    <location>
        <begin position="178"/>
        <end position="275"/>
    </location>
</feature>
<dbReference type="InterPro" id="IPR001584">
    <property type="entry name" value="Integrase_cat-core"/>
</dbReference>
<evidence type="ECO:0000256" key="3">
    <source>
        <dbReference type="ARBA" id="ARBA00022695"/>
    </source>
</evidence>
<reference evidence="19" key="2">
    <citation type="journal article" date="2008" name="Nucleic Acids Res.">
        <title>The rice annotation project database (RAP-DB): 2008 update.</title>
        <authorList>
            <consortium name="The rice annotation project (RAP)"/>
        </authorList>
    </citation>
    <scope>GENOME REANNOTATION</scope>
    <source>
        <strain evidence="19">cv. Nipponbare</strain>
    </source>
</reference>
<dbReference type="Pfam" id="PF00078">
    <property type="entry name" value="RVT_1"/>
    <property type="match status" value="1"/>
</dbReference>
<dbReference type="FunFam" id="3.30.70.270:FF:000045">
    <property type="entry name" value="Transposon Tf2-7 polyprotein"/>
    <property type="match status" value="1"/>
</dbReference>
<feature type="compositionally biased region" description="Acidic residues" evidence="16">
    <location>
        <begin position="219"/>
        <end position="229"/>
    </location>
</feature>
<dbReference type="SUPFAM" id="SSF53098">
    <property type="entry name" value="Ribonuclease H-like"/>
    <property type="match status" value="1"/>
</dbReference>
<dbReference type="Gene3D" id="3.30.420.10">
    <property type="entry name" value="Ribonuclease H-like superfamily/Ribonuclease H"/>
    <property type="match status" value="1"/>
</dbReference>
<feature type="domain" description="Integrase catalytic" evidence="17">
    <location>
        <begin position="1080"/>
        <end position="1243"/>
    </location>
</feature>
<dbReference type="InterPro" id="IPR036397">
    <property type="entry name" value="RNaseH_sf"/>
</dbReference>
<dbReference type="InterPro" id="IPR016197">
    <property type="entry name" value="Chromo-like_dom_sf"/>
</dbReference>
<keyword evidence="13" id="KW-0238">DNA-binding</keyword>
<evidence type="ECO:0000256" key="16">
    <source>
        <dbReference type="SAM" id="MobiDB-lite"/>
    </source>
</evidence>
<evidence type="ECO:0000256" key="14">
    <source>
        <dbReference type="ARBA" id="ARBA00023172"/>
    </source>
</evidence>
<dbReference type="GO" id="GO:0015074">
    <property type="term" value="P:DNA integration"/>
    <property type="evidence" value="ECO:0007669"/>
    <property type="project" value="UniProtKB-KW"/>
</dbReference>
<keyword evidence="15" id="KW-0175">Coiled coil</keyword>
<sequence length="1445" mass="164033">MAPRKPNPASVKGPDPGRIDDDTTAYLGISLMDDGELAKLVSSGALVEGQAFTPGKAVVPKPVDNRMVVFTVFFEAGLRFPCNVLLPEILRLFQVELPQLSPSALVRIAIFDWACRTSGFEPSAELFGAIFFAIVNSKMVITSARTKTTVFGSMNFNVRPERSDLWPAAAQANRVYNGELLPRADPHKADDDVGPSRKRTHGQVKLAPRKRRVPASSDSDTDDKDDVEEHDGGGRGRKGQGRGGRKPRRDPGYTPTPSLGHNETGVESNSSPLHRKDLERAKVLVAFSAGKGKVAAIETSASEYSLAAPHFAPGDFETRADLIPFVEGVSNLVLPASTLSLFTELNEFDEGCSTIKSLLVRILAAYCSTERTVRARLDGFRNRLQAKDDEIGRKSLEMEALANTLKEAKAENKRLQTELEKGKEARAEVDCLKAELEKGKEARAEVDRLKAELKKEKAHSAALTDYYNLTEPKMEALRLEVSKAEASAAKESQQFSREMAKATESARTVCQTLRLALSDMGVKQFGCEHVAEFPNYAKRDWEVSAQDVSPALRAWRKQFWQKDGGSTAKTRLLEQLAEAEAADRIDDLFDQLKGATVFSKIDLRSGYHQLRIKEEDIPKTAFTTRYGLFECTVMSFGLTNAPAFFMNLMNKVFMEYLHKFVVVFIDDILIYSRTKEEHEEHLRLALEKLREHQLYAKFSKCEFWLSEVKFLGHVISAGGVAVDPSNVESVTNWKQPKTVSEIHSFLGLAGYYRRFIENFSKIAKPMTRLLQKDVKYKWSEECEQSFQELKSRLISAPILILPDPKKGFQVYCDASKLGLGCVLMQDGKVVAYASRQLRPHEKNYPTHDLELAAVVHALKIWRHHLFGTRTEVYTDHKSLKYIFTQPDLNMRQRRWLELIKDYDMGIHYHSGKANVVAYALSRKGYCNATEGRQLPLELCKEFERLNLGIVSIGFVAALEAKPTLIDQVREAQINDPDIQEIKKNMRRGKAIGFLEDEHGTVWLGERICVPDNKDLKDAILKEAHDTLYSIHPSSTKMYQDLKERFWWASMRREIAEYVAVCDVCQRVKGEHQKPAGLLQPLKIPEWKWEEIGMDFITGLPRTSSGHDSIWVIVDRLTKVAHFIPVKTTYSGSWLAELYMARIVCLHGVPKKIVSDRGSQFTSNFWKKLQEEMGSKLNFSTAYHPQTDGQTERVNQILEDMLRACALDFGGSWDKNLPYAEFSYNNSYQASLPMAPYEALYGRKCRTPLLRDQTGERQVFGTDILREAEEKVKVIQERLRVVQSRHKSYADNRRRDLSFEEGDYVYLRVTPLRGVHRFHTKGKLAPRFVGPYKIVSRRGEVAYQLELPQSLAGVHNVFHVSQLKKCLRVPTEEANLEQIEVQEDLTYVEKPIRILEIDERRTRNRVIRFCKVQWSNHSEEESTWEREDELKSAHPHLFASSSESRG</sequence>
<keyword evidence="8" id="KW-0378">Hydrolase</keyword>
<dbReference type="GO" id="GO:0004519">
    <property type="term" value="F:endonuclease activity"/>
    <property type="evidence" value="ECO:0007669"/>
    <property type="project" value="UniProtKB-KW"/>
</dbReference>
<keyword evidence="9" id="KW-0460">Magnesium</keyword>
<evidence type="ECO:0000259" key="17">
    <source>
        <dbReference type="PROSITE" id="PS50994"/>
    </source>
</evidence>
<feature type="compositionally biased region" description="Polar residues" evidence="16">
    <location>
        <begin position="255"/>
        <end position="272"/>
    </location>
</feature>
<dbReference type="CDD" id="cd01647">
    <property type="entry name" value="RT_LTR"/>
    <property type="match status" value="1"/>
</dbReference>
<feature type="compositionally biased region" description="Basic residues" evidence="16">
    <location>
        <begin position="196"/>
        <end position="213"/>
    </location>
</feature>
<evidence type="ECO:0000256" key="9">
    <source>
        <dbReference type="ARBA" id="ARBA00022842"/>
    </source>
</evidence>
<proteinExistence type="predicted"/>
<dbReference type="GO" id="GO:0006508">
    <property type="term" value="P:proteolysis"/>
    <property type="evidence" value="ECO:0007669"/>
    <property type="project" value="UniProtKB-KW"/>
</dbReference>
<dbReference type="GO" id="GO:0003887">
    <property type="term" value="F:DNA-directed DNA polymerase activity"/>
    <property type="evidence" value="ECO:0007669"/>
    <property type="project" value="UniProtKB-KW"/>
</dbReference>
<evidence type="ECO:0000256" key="6">
    <source>
        <dbReference type="ARBA" id="ARBA00022750"/>
    </source>
</evidence>
<dbReference type="GO" id="GO:0006310">
    <property type="term" value="P:DNA recombination"/>
    <property type="evidence" value="ECO:0007669"/>
    <property type="project" value="UniProtKB-KW"/>
</dbReference>
<dbReference type="Pfam" id="PF17917">
    <property type="entry name" value="RT_RNaseH"/>
    <property type="match status" value="1"/>
</dbReference>
<evidence type="ECO:0000256" key="5">
    <source>
        <dbReference type="ARBA" id="ARBA00022723"/>
    </source>
</evidence>
<evidence type="ECO:0000256" key="1">
    <source>
        <dbReference type="ARBA" id="ARBA00022670"/>
    </source>
</evidence>
<evidence type="ECO:0000256" key="4">
    <source>
        <dbReference type="ARBA" id="ARBA00022722"/>
    </source>
</evidence>
<keyword evidence="7" id="KW-0255">Endonuclease</keyword>
<evidence type="ECO:0000256" key="12">
    <source>
        <dbReference type="ARBA" id="ARBA00022932"/>
    </source>
</evidence>
<accession>Q94HN8</accession>
<feature type="compositionally biased region" description="Basic residues" evidence="16">
    <location>
        <begin position="235"/>
        <end position="248"/>
    </location>
</feature>
<evidence type="ECO:0000256" key="7">
    <source>
        <dbReference type="ARBA" id="ARBA00022759"/>
    </source>
</evidence>
<feature type="compositionally biased region" description="Basic and acidic residues" evidence="16">
    <location>
        <begin position="1420"/>
        <end position="1431"/>
    </location>
</feature>
<keyword evidence="12" id="KW-0239">DNA-directed DNA polymerase</keyword>
<dbReference type="Proteomes" id="UP000000763">
    <property type="component" value="Chromosome 10"/>
</dbReference>
<organism evidence="18 19">
    <name type="scientific">Oryza sativa subsp. japonica</name>
    <name type="common">Rice</name>
    <dbReference type="NCBI Taxonomy" id="39947"/>
    <lineage>
        <taxon>Eukaryota</taxon>
        <taxon>Viridiplantae</taxon>
        <taxon>Streptophyta</taxon>
        <taxon>Embryophyta</taxon>
        <taxon>Tracheophyta</taxon>
        <taxon>Spermatophyta</taxon>
        <taxon>Magnoliopsida</taxon>
        <taxon>Liliopsida</taxon>
        <taxon>Poales</taxon>
        <taxon>Poaceae</taxon>
        <taxon>BOP clade</taxon>
        <taxon>Oryzoideae</taxon>
        <taxon>Oryzeae</taxon>
        <taxon>Oryzinae</taxon>
        <taxon>Oryza</taxon>
        <taxon>Oryza sativa</taxon>
    </lineage>
</organism>
<dbReference type="InterPro" id="IPR041373">
    <property type="entry name" value="RT_RNaseH"/>
</dbReference>
<dbReference type="SUPFAM" id="SSF56672">
    <property type="entry name" value="DNA/RNA polymerases"/>
    <property type="match status" value="1"/>
</dbReference>
<keyword evidence="5" id="KW-0479">Metal-binding</keyword>
<evidence type="ECO:0000256" key="2">
    <source>
        <dbReference type="ARBA" id="ARBA00022679"/>
    </source>
</evidence>
<dbReference type="GO" id="GO:0004190">
    <property type="term" value="F:aspartic-type endopeptidase activity"/>
    <property type="evidence" value="ECO:0007669"/>
    <property type="project" value="UniProtKB-KW"/>
</dbReference>
<dbReference type="PROSITE" id="PS50994">
    <property type="entry name" value="INTEGRASE"/>
    <property type="match status" value="1"/>
</dbReference>
<dbReference type="GO" id="GO:0003964">
    <property type="term" value="F:RNA-directed DNA polymerase activity"/>
    <property type="evidence" value="ECO:0007669"/>
    <property type="project" value="UniProtKB-KW"/>
</dbReference>
<keyword evidence="10" id="KW-0229">DNA integration</keyword>
<keyword evidence="4" id="KW-0540">Nuclease</keyword>
<dbReference type="FunFam" id="3.30.420.10:FF:000032">
    <property type="entry name" value="Retrovirus-related Pol polyprotein from transposon 297-like Protein"/>
    <property type="match status" value="1"/>
</dbReference>
<dbReference type="CDD" id="cd00024">
    <property type="entry name" value="CD_CSD"/>
    <property type="match status" value="1"/>
</dbReference>
<dbReference type="InterPro" id="IPR043128">
    <property type="entry name" value="Rev_trsase/Diguanyl_cyclase"/>
</dbReference>
<dbReference type="InterPro" id="IPR050951">
    <property type="entry name" value="Retrovirus_Pol_polyprotein"/>
</dbReference>
<dbReference type="EMBL" id="AC078944">
    <property type="protein sequence ID" value="AAK92599.1"/>
    <property type="molecule type" value="Genomic_DNA"/>
</dbReference>
<dbReference type="InterPro" id="IPR043502">
    <property type="entry name" value="DNA/RNA_pol_sf"/>
</dbReference>
<evidence type="ECO:0000256" key="8">
    <source>
        <dbReference type="ARBA" id="ARBA00022801"/>
    </source>
</evidence>
<feature type="compositionally biased region" description="Basic and acidic residues" evidence="16">
    <location>
        <begin position="182"/>
        <end position="195"/>
    </location>
</feature>
<dbReference type="InterPro" id="IPR012337">
    <property type="entry name" value="RNaseH-like_sf"/>
</dbReference>
<evidence type="ECO:0000256" key="11">
    <source>
        <dbReference type="ARBA" id="ARBA00022918"/>
    </source>
</evidence>
<reference evidence="19" key="1">
    <citation type="journal article" date="2005" name="Nature">
        <title>The map-based sequence of the rice genome.</title>
        <authorList>
            <consortium name="International rice genome sequencing project (IRGSP)"/>
            <person name="Matsumoto T."/>
            <person name="Wu J."/>
            <person name="Kanamori H."/>
            <person name="Katayose Y."/>
            <person name="Fujisawa M."/>
            <person name="Namiki N."/>
            <person name="Mizuno H."/>
            <person name="Yamamoto K."/>
            <person name="Antonio B.A."/>
            <person name="Baba T."/>
            <person name="Sakata K."/>
            <person name="Nagamura Y."/>
            <person name="Aoki H."/>
            <person name="Arikawa K."/>
            <person name="Arita K."/>
            <person name="Bito T."/>
            <person name="Chiden Y."/>
            <person name="Fujitsuka N."/>
            <person name="Fukunaka R."/>
            <person name="Hamada M."/>
            <person name="Harada C."/>
            <person name="Hayashi A."/>
            <person name="Hijishita S."/>
            <person name="Honda M."/>
            <person name="Hosokawa S."/>
            <person name="Ichikawa Y."/>
            <person name="Idonuma A."/>
            <person name="Iijima M."/>
            <person name="Ikeda M."/>
            <person name="Ikeno M."/>
            <person name="Ito K."/>
            <person name="Ito S."/>
            <person name="Ito T."/>
            <person name="Ito Y."/>
            <person name="Ito Y."/>
            <person name="Iwabuchi A."/>
            <person name="Kamiya K."/>
            <person name="Karasawa W."/>
            <person name="Kurita K."/>
            <person name="Katagiri S."/>
            <person name="Kikuta A."/>
            <person name="Kobayashi H."/>
            <person name="Kobayashi N."/>
            <person name="Machita K."/>
            <person name="Maehara T."/>
            <person name="Masukawa M."/>
            <person name="Mizubayashi T."/>
            <person name="Mukai Y."/>
            <person name="Nagasaki H."/>
            <person name="Nagata Y."/>
            <person name="Naito S."/>
            <person name="Nakashima M."/>
            <person name="Nakama Y."/>
            <person name="Nakamichi Y."/>
            <person name="Nakamura M."/>
            <person name="Meguro A."/>
            <person name="Negishi M."/>
            <person name="Ohta I."/>
            <person name="Ohta T."/>
            <person name="Okamoto M."/>
            <person name="Ono N."/>
            <person name="Saji S."/>
            <person name="Sakaguchi M."/>
            <person name="Sakai K."/>
            <person name="Shibata M."/>
            <person name="Shimokawa T."/>
            <person name="Song J."/>
            <person name="Takazaki Y."/>
            <person name="Terasawa K."/>
            <person name="Tsugane M."/>
            <person name="Tsuji K."/>
            <person name="Ueda S."/>
            <person name="Waki K."/>
            <person name="Yamagata H."/>
            <person name="Yamamoto M."/>
            <person name="Yamamoto S."/>
            <person name="Yamane H."/>
            <person name="Yoshiki S."/>
            <person name="Yoshihara R."/>
            <person name="Yukawa K."/>
            <person name="Zhong H."/>
            <person name="Yano M."/>
            <person name="Yuan Q."/>
            <person name="Ouyang S."/>
            <person name="Liu J."/>
            <person name="Jones K.M."/>
            <person name="Gansberger K."/>
            <person name="Moffat K."/>
            <person name="Hill J."/>
            <person name="Bera J."/>
            <person name="Fadrosh D."/>
            <person name="Jin S."/>
            <person name="Johri S."/>
            <person name="Kim M."/>
            <person name="Overton L."/>
            <person name="Reardon M."/>
            <person name="Tsitrin T."/>
            <person name="Vuong H."/>
            <person name="Weaver B."/>
            <person name="Ciecko A."/>
            <person name="Tallon L."/>
            <person name="Jackson J."/>
            <person name="Pai G."/>
            <person name="Aken S.V."/>
            <person name="Utterback T."/>
            <person name="Reidmuller S."/>
            <person name="Feldblyum T."/>
            <person name="Hsiao J."/>
            <person name="Zismann V."/>
            <person name="Iobst S."/>
            <person name="de Vazeille A.R."/>
            <person name="Buell C.R."/>
            <person name="Ying K."/>
            <person name="Li Y."/>
            <person name="Lu T."/>
            <person name="Huang Y."/>
            <person name="Zhao Q."/>
            <person name="Feng Q."/>
            <person name="Zhang L."/>
            <person name="Zhu J."/>
            <person name="Weng Q."/>
            <person name="Mu J."/>
            <person name="Lu Y."/>
            <person name="Fan D."/>
            <person name="Liu Y."/>
            <person name="Guan J."/>
            <person name="Zhang Y."/>
            <person name="Yu S."/>
            <person name="Liu X."/>
            <person name="Zhang Y."/>
            <person name="Hong G."/>
            <person name="Han B."/>
            <person name="Choisne N."/>
            <person name="Demange N."/>
            <person name="Orjeda G."/>
            <person name="Samain S."/>
            <person name="Cattolico L."/>
            <person name="Pelletier E."/>
            <person name="Couloux A."/>
            <person name="Segurens B."/>
            <person name="Wincker P."/>
            <person name="D'Hont A."/>
            <person name="Scarpelli C."/>
            <person name="Weissenbach J."/>
            <person name="Salanoubat M."/>
            <person name="Quetier F."/>
            <person name="Yu Y."/>
            <person name="Kim H.R."/>
            <person name="Rambo T."/>
            <person name="Currie J."/>
            <person name="Collura K."/>
            <person name="Luo M."/>
            <person name="Yang T."/>
            <person name="Ammiraju J.S.S."/>
            <person name="Engler F."/>
            <person name="Soderlund C."/>
            <person name="Wing R.A."/>
            <person name="Palmer L.E."/>
            <person name="de la Bastide M."/>
            <person name="Spiegel L."/>
            <person name="Nascimento L."/>
            <person name="Zutavern T."/>
            <person name="O'Shaughnessy A."/>
            <person name="Dike S."/>
            <person name="Dedhia N."/>
            <person name="Preston R."/>
            <person name="Balija V."/>
            <person name="McCombie W.R."/>
            <person name="Chow T."/>
            <person name="Chen H."/>
            <person name="Chung M."/>
            <person name="Chen C."/>
            <person name="Shaw J."/>
            <person name="Wu H."/>
            <person name="Hsiao K."/>
            <person name="Chao Y."/>
            <person name="Chu M."/>
            <person name="Cheng C."/>
            <person name="Hour A."/>
            <person name="Lee P."/>
            <person name="Lin S."/>
            <person name="Lin Y."/>
            <person name="Liou J."/>
            <person name="Liu S."/>
            <person name="Hsing Y."/>
            <person name="Raghuvanshi S."/>
            <person name="Mohanty A."/>
            <person name="Bharti A.K."/>
            <person name="Gaur A."/>
            <person name="Gupta V."/>
            <person name="Kumar D."/>
            <person name="Ravi V."/>
            <person name="Vij S."/>
            <person name="Kapur A."/>
            <person name="Khurana P."/>
            <person name="Khurana P."/>
            <person name="Khurana J.P."/>
            <person name="Tyagi A.K."/>
            <person name="Gaikwad K."/>
            <person name="Singh A."/>
            <person name="Dalal V."/>
            <person name="Srivastava S."/>
            <person name="Dixit A."/>
            <person name="Pal A.K."/>
            <person name="Ghazi I.A."/>
            <person name="Yadav M."/>
            <person name="Pandit A."/>
            <person name="Bhargava A."/>
            <person name="Sureshbabu K."/>
            <person name="Batra K."/>
            <person name="Sharma T.R."/>
            <person name="Mohapatra T."/>
            <person name="Singh N.K."/>
            <person name="Messing J."/>
            <person name="Nelson A.B."/>
            <person name="Fuks G."/>
            <person name="Kavchok S."/>
            <person name="Keizer G."/>
            <person name="Linton E."/>
            <person name="Llaca V."/>
            <person name="Song R."/>
            <person name="Tanyolac B."/>
            <person name="Young S."/>
            <person name="Ho-Il K."/>
            <person name="Hahn J.H."/>
            <person name="Sangsakoo G."/>
            <person name="Vanavichit A."/>
            <person name="de Mattos Luiz.A.T."/>
            <person name="Zimmer P.D."/>
            <person name="Malone G."/>
            <person name="Dellagostin O."/>
            <person name="de Oliveira A.C."/>
            <person name="Bevan M."/>
            <person name="Bancroft I."/>
            <person name="Minx P."/>
            <person name="Cordum H."/>
            <person name="Wilson R."/>
            <person name="Cheng Z."/>
            <person name="Jin W."/>
            <person name="Jiang J."/>
            <person name="Leong S.A."/>
            <person name="Iwama H."/>
            <person name="Gojobori T."/>
            <person name="Itoh T."/>
            <person name="Niimura Y."/>
            <person name="Fujii Y."/>
            <person name="Habara T."/>
            <person name="Sakai H."/>
            <person name="Sato Y."/>
            <person name="Wilson G."/>
            <person name="Kumar K."/>
            <person name="McCouch S."/>
            <person name="Juretic N."/>
            <person name="Hoen D."/>
            <person name="Wright S."/>
            <person name="Bruskiewich R."/>
            <person name="Bureau T."/>
            <person name="Miyao A."/>
            <person name="Hirochika H."/>
            <person name="Nishikawa T."/>
            <person name="Kadowaki K."/>
            <person name="Sugiura M."/>
            <person name="Burr B."/>
            <person name="Sasaki T."/>
        </authorList>
    </citation>
    <scope>NUCLEOTIDE SEQUENCE [LARGE SCALE GENOMIC DNA]</scope>
    <source>
        <strain evidence="19">cv. Nipponbare</strain>
    </source>
</reference>
<feature type="region of interest" description="Disordered" evidence="16">
    <location>
        <begin position="1420"/>
        <end position="1445"/>
    </location>
</feature>
<dbReference type="InterPro" id="IPR041588">
    <property type="entry name" value="Integrase_H2C2"/>
</dbReference>
<dbReference type="CDD" id="cd09274">
    <property type="entry name" value="RNase_HI_RT_Ty3"/>
    <property type="match status" value="1"/>
</dbReference>
<evidence type="ECO:0000313" key="19">
    <source>
        <dbReference type="Proteomes" id="UP000000763"/>
    </source>
</evidence>
<evidence type="ECO:0000256" key="10">
    <source>
        <dbReference type="ARBA" id="ARBA00022908"/>
    </source>
</evidence>
<dbReference type="GO" id="GO:0046872">
    <property type="term" value="F:metal ion binding"/>
    <property type="evidence" value="ECO:0007669"/>
    <property type="project" value="UniProtKB-KW"/>
</dbReference>
<evidence type="ECO:0000313" key="18">
    <source>
        <dbReference type="EMBL" id="AAK92599.1"/>
    </source>
</evidence>
<feature type="coiled-coil region" evidence="15">
    <location>
        <begin position="391"/>
        <end position="494"/>
    </location>
</feature>
<keyword evidence="2" id="KW-0808">Transferase</keyword>
<dbReference type="GO" id="GO:0003677">
    <property type="term" value="F:DNA binding"/>
    <property type="evidence" value="ECO:0007669"/>
    <property type="project" value="UniProtKB-KW"/>
</dbReference>
<dbReference type="InterPro" id="IPR056924">
    <property type="entry name" value="SH3_Tf2-1"/>
</dbReference>
<dbReference type="Pfam" id="PF24626">
    <property type="entry name" value="SH3_Tf2-1"/>
    <property type="match status" value="1"/>
</dbReference>
<name>Q94HN8_ORYSJ</name>
<keyword evidence="3" id="KW-0548">Nucleotidyltransferase</keyword>
<keyword evidence="6" id="KW-0064">Aspartyl protease</keyword>
<dbReference type="PANTHER" id="PTHR37984:SF5">
    <property type="entry name" value="PROTEIN NYNRIN-LIKE"/>
    <property type="match status" value="1"/>
</dbReference>
<keyword evidence="1" id="KW-0645">Protease</keyword>
<dbReference type="Gene3D" id="3.30.70.270">
    <property type="match status" value="2"/>
</dbReference>